<evidence type="ECO:0000256" key="2">
    <source>
        <dbReference type="SAM" id="Phobius"/>
    </source>
</evidence>
<evidence type="ECO:0000256" key="1">
    <source>
        <dbReference type="SAM" id="MobiDB-lite"/>
    </source>
</evidence>
<evidence type="ECO:0000313" key="3">
    <source>
        <dbReference type="EMBL" id="OXM58784.1"/>
    </source>
</evidence>
<protein>
    <submittedName>
        <fullName evidence="3">Uncharacterized protein</fullName>
    </submittedName>
</protein>
<feature type="transmembrane region" description="Helical" evidence="2">
    <location>
        <begin position="190"/>
        <end position="212"/>
    </location>
</feature>
<keyword evidence="2" id="KW-0472">Membrane</keyword>
<evidence type="ECO:0000313" key="4">
    <source>
        <dbReference type="Proteomes" id="UP000215223"/>
    </source>
</evidence>
<dbReference type="AlphaFoldDB" id="A0A229SJ89"/>
<keyword evidence="2" id="KW-0812">Transmembrane</keyword>
<feature type="region of interest" description="Disordered" evidence="1">
    <location>
        <begin position="19"/>
        <end position="176"/>
    </location>
</feature>
<organism evidence="3 4">
    <name type="scientific">Amycolatopsis thailandensis</name>
    <dbReference type="NCBI Taxonomy" id="589330"/>
    <lineage>
        <taxon>Bacteria</taxon>
        <taxon>Bacillati</taxon>
        <taxon>Actinomycetota</taxon>
        <taxon>Actinomycetes</taxon>
        <taxon>Pseudonocardiales</taxon>
        <taxon>Pseudonocardiaceae</taxon>
        <taxon>Amycolatopsis</taxon>
    </lineage>
</organism>
<feature type="compositionally biased region" description="Pro residues" evidence="1">
    <location>
        <begin position="157"/>
        <end position="166"/>
    </location>
</feature>
<keyword evidence="2" id="KW-1133">Transmembrane helix</keyword>
<feature type="compositionally biased region" description="Low complexity" evidence="1">
    <location>
        <begin position="64"/>
        <end position="75"/>
    </location>
</feature>
<proteinExistence type="predicted"/>
<reference evidence="3 4" key="1">
    <citation type="submission" date="2017-07" db="EMBL/GenBank/DDBJ databases">
        <title>Amycolatopsis thailandensis Genome sequencing and assembly.</title>
        <authorList>
            <person name="Kaur N."/>
            <person name="Mayilraj S."/>
        </authorList>
    </citation>
    <scope>NUCLEOTIDE SEQUENCE [LARGE SCALE GENOMIC DNA]</scope>
    <source>
        <strain evidence="3 4">JCM 16380</strain>
    </source>
</reference>
<dbReference type="Proteomes" id="UP000215223">
    <property type="component" value="Unassembled WGS sequence"/>
</dbReference>
<feature type="region of interest" description="Disordered" evidence="1">
    <location>
        <begin position="215"/>
        <end position="265"/>
    </location>
</feature>
<comment type="caution">
    <text evidence="3">The sequence shown here is derived from an EMBL/GenBank/DDBJ whole genome shotgun (WGS) entry which is preliminary data.</text>
</comment>
<feature type="compositionally biased region" description="Low complexity" evidence="1">
    <location>
        <begin position="83"/>
        <end position="96"/>
    </location>
</feature>
<gene>
    <name evidence="3" type="ORF">CFP71_01255</name>
</gene>
<name>A0A229SJ89_9PSEU</name>
<accession>A0A229SJ89</accession>
<feature type="compositionally biased region" description="Basic and acidic residues" evidence="1">
    <location>
        <begin position="107"/>
        <end position="125"/>
    </location>
</feature>
<dbReference type="RefSeq" id="WP_093931966.1">
    <property type="nucleotide sequence ID" value="NZ_NMQT01000006.1"/>
</dbReference>
<dbReference type="EMBL" id="NMQT01000006">
    <property type="protein sequence ID" value="OXM58784.1"/>
    <property type="molecule type" value="Genomic_DNA"/>
</dbReference>
<sequence length="399" mass="42563">MSWQDELRALDVELAAGRIGHAEHRRKRDELLAEASGGTMPSPVPSPLRRPGGEWHSANPAARPVEQPTVTVQQPQPFPPAQPFQQTQPYHQQTQPVYPPPVTVEQPKPREEKKSAIPRIEDHKTTAPSPADINPTVYLRAEPPPVKDRPSARQPNRPLPPLAPEPGPRHNAPTDDHADYAVVGERKPTWLFVAAGVLVVLALIIGGTLWLGSSSSSNVADQPPVPSVAQPPDGLTPSGRPDSAQTPLEDRLPALPGTPSKDNSTMSVAKGVELNLYSKAAGDYLASKNVASVTYKGSNEGTNSYLVLVIPANDPKDAAAIVKYFRENSVNAGLREQRVGDRLALVGANKNGQLSGIGYVSGTMAVSAWVSQPLGGDTQALDTRLARTLTSLDTVLPVG</sequence>
<dbReference type="OrthoDB" id="3610689at2"/>
<keyword evidence="4" id="KW-1185">Reference proteome</keyword>